<accession>A0A3B0X625</accession>
<protein>
    <recommendedName>
        <fullName evidence="2">DUF3570 domain-containing protein</fullName>
    </recommendedName>
</protein>
<dbReference type="Pfam" id="PF12094">
    <property type="entry name" value="DUF3570"/>
    <property type="match status" value="1"/>
</dbReference>
<name>A0A3B0X625_9ZZZZ</name>
<evidence type="ECO:0000313" key="1">
    <source>
        <dbReference type="EMBL" id="VAW59833.1"/>
    </source>
</evidence>
<dbReference type="AlphaFoldDB" id="A0A3B0X625"/>
<sequence length="441" mass="49833">MQLIKQKQKHKNMNRQLSIKSKLAVASCALLQAGTQTAQAEADAGDWDIDTAYLYYTEADGRVNVFEPVFTAEKEIDEDEFLKLRLVYDVLTGSTPYGAIATTTAQTITKPSGNSNYTTPAGEQPLNSSFRDARFAFGADWTLPIDRLKRVTLGGNFSNEFDYTSLATSATYAQDSSDRNRTYTFGLGFTSDEWDPVGGKNPELEFMIDGNFDQGSKGGTDTKTTTDIMLGLTQVINRSTIMQFNLGISDSSGYLTDPYRFISVLEADGTLTTNLPTNAFAYRYEKRPDTRTRNTFFWRTATHLNEDVINFSYRYFTDDWGIDSHTFDFRYRYELGGNHYLQPHIRYYTQTAADFFVNYLNAGTPLPNYASADYRLSEFVGTTIGLKYGVTMENNSEFSARLEMMNQTYTLSDPVLAEQQGLDIAPDLNAIIFQLGYNFYW</sequence>
<dbReference type="InterPro" id="IPR021953">
    <property type="entry name" value="DUF3570"/>
</dbReference>
<gene>
    <name evidence="1" type="ORF">MNBD_GAMMA11-110</name>
</gene>
<dbReference type="EMBL" id="UOFG01000099">
    <property type="protein sequence ID" value="VAW59833.1"/>
    <property type="molecule type" value="Genomic_DNA"/>
</dbReference>
<reference evidence="1" key="1">
    <citation type="submission" date="2018-06" db="EMBL/GenBank/DDBJ databases">
        <authorList>
            <person name="Zhirakovskaya E."/>
        </authorList>
    </citation>
    <scope>NUCLEOTIDE SEQUENCE</scope>
</reference>
<proteinExistence type="predicted"/>
<organism evidence="1">
    <name type="scientific">hydrothermal vent metagenome</name>
    <dbReference type="NCBI Taxonomy" id="652676"/>
    <lineage>
        <taxon>unclassified sequences</taxon>
        <taxon>metagenomes</taxon>
        <taxon>ecological metagenomes</taxon>
    </lineage>
</organism>
<evidence type="ECO:0008006" key="2">
    <source>
        <dbReference type="Google" id="ProtNLM"/>
    </source>
</evidence>